<comment type="caution">
    <text evidence="9">The sequence shown here is derived from an EMBL/GenBank/DDBJ whole genome shotgun (WGS) entry which is preliminary data.</text>
</comment>
<evidence type="ECO:0000256" key="3">
    <source>
        <dbReference type="ARBA" id="ARBA00022989"/>
    </source>
</evidence>
<comment type="similarity">
    <text evidence="5">Belongs to the SAT4 family.</text>
</comment>
<dbReference type="Proteomes" id="UP001265746">
    <property type="component" value="Unassembled WGS sequence"/>
</dbReference>
<evidence type="ECO:0000259" key="8">
    <source>
        <dbReference type="Pfam" id="PF20684"/>
    </source>
</evidence>
<keyword evidence="10" id="KW-1185">Reference proteome</keyword>
<dbReference type="AlphaFoldDB" id="A0AAD9VZJ6"/>
<evidence type="ECO:0000256" key="5">
    <source>
        <dbReference type="ARBA" id="ARBA00038359"/>
    </source>
</evidence>
<feature type="transmembrane region" description="Helical" evidence="7">
    <location>
        <begin position="59"/>
        <end position="82"/>
    </location>
</feature>
<accession>A0AAD9VZJ6</accession>
<feature type="transmembrane region" description="Helical" evidence="7">
    <location>
        <begin position="105"/>
        <end position="127"/>
    </location>
</feature>
<sequence length="426" mass="45268">MSKVGILPVPAGEVADFDGFSELQVRILVVYIVTSALATIGLILRFYTGACLNQRRLGLDAFLILAAWAVYLASFIGMLKVFPCGFGKHLWSVTQEQLQCYMNELLFLGVTYFWPPTLAKLSLIVLYHRLNPNTGFRAALYAIAFVVTTYTIVFTAVLSGPCNPLNVGSSTCLNNVALAQAVLNISTDGVLVIMPVIMLWGLNMPRKQKVAVGCILTLGSGAVIASCVRIAYVRAMINNPDVLYTQGSAAVWSAVEINIGILCNCLAMLKPFVRRHLPWLVSLVGSGADGSSASEGAKAKDSGVRFSRFRRSGAKSGGSGAAGAVGAGAGNYQLHSFGRDKEACKFGEGDGRSTTVTSRSDILKTPDELSAQKGGILVTTSTHLTMGRASDGDISSEGILTGSDEEGMSQYETCRRKQGQGPGKLV</sequence>
<dbReference type="GO" id="GO:0016020">
    <property type="term" value="C:membrane"/>
    <property type="evidence" value="ECO:0007669"/>
    <property type="project" value="UniProtKB-SubCell"/>
</dbReference>
<feature type="transmembrane region" description="Helical" evidence="7">
    <location>
        <begin position="139"/>
        <end position="158"/>
    </location>
</feature>
<dbReference type="EMBL" id="JAUJFL010000006">
    <property type="protein sequence ID" value="KAK2601164.1"/>
    <property type="molecule type" value="Genomic_DNA"/>
</dbReference>
<proteinExistence type="inferred from homology"/>
<name>A0AAD9VZJ6_PHOAM</name>
<evidence type="ECO:0000256" key="2">
    <source>
        <dbReference type="ARBA" id="ARBA00022692"/>
    </source>
</evidence>
<dbReference type="InterPro" id="IPR052337">
    <property type="entry name" value="SAT4-like"/>
</dbReference>
<evidence type="ECO:0000256" key="4">
    <source>
        <dbReference type="ARBA" id="ARBA00023136"/>
    </source>
</evidence>
<feature type="region of interest" description="Disordered" evidence="6">
    <location>
        <begin position="388"/>
        <end position="426"/>
    </location>
</feature>
<feature type="domain" description="Rhodopsin" evidence="8">
    <location>
        <begin position="45"/>
        <end position="275"/>
    </location>
</feature>
<dbReference type="Pfam" id="PF20684">
    <property type="entry name" value="Fung_rhodopsin"/>
    <property type="match status" value="1"/>
</dbReference>
<gene>
    <name evidence="9" type="ORF">N8I77_010634</name>
</gene>
<dbReference type="InterPro" id="IPR049326">
    <property type="entry name" value="Rhodopsin_dom_fungi"/>
</dbReference>
<feature type="transmembrane region" description="Helical" evidence="7">
    <location>
        <begin position="214"/>
        <end position="237"/>
    </location>
</feature>
<keyword evidence="4 7" id="KW-0472">Membrane</keyword>
<evidence type="ECO:0000256" key="6">
    <source>
        <dbReference type="SAM" id="MobiDB-lite"/>
    </source>
</evidence>
<feature type="transmembrane region" description="Helical" evidence="7">
    <location>
        <begin position="249"/>
        <end position="269"/>
    </location>
</feature>
<feature type="transmembrane region" description="Helical" evidence="7">
    <location>
        <begin position="27"/>
        <end position="47"/>
    </location>
</feature>
<keyword evidence="3 7" id="KW-1133">Transmembrane helix</keyword>
<evidence type="ECO:0000256" key="7">
    <source>
        <dbReference type="SAM" id="Phobius"/>
    </source>
</evidence>
<reference evidence="9" key="1">
    <citation type="submission" date="2023-06" db="EMBL/GenBank/DDBJ databases">
        <authorList>
            <person name="Noh H."/>
        </authorList>
    </citation>
    <scope>NUCLEOTIDE SEQUENCE</scope>
    <source>
        <strain evidence="9">DUCC20226</strain>
    </source>
</reference>
<dbReference type="PANTHER" id="PTHR33048:SF129">
    <property type="entry name" value="INTEGRAL MEMBRANE PROTEIN-RELATED"/>
    <property type="match status" value="1"/>
</dbReference>
<feature type="transmembrane region" description="Helical" evidence="7">
    <location>
        <begin position="178"/>
        <end position="202"/>
    </location>
</feature>
<comment type="subcellular location">
    <subcellularLocation>
        <location evidence="1">Membrane</location>
        <topology evidence="1">Multi-pass membrane protein</topology>
    </subcellularLocation>
</comment>
<dbReference type="PANTHER" id="PTHR33048">
    <property type="entry name" value="PTH11-LIKE INTEGRAL MEMBRANE PROTEIN (AFU_ORTHOLOGUE AFUA_5G11245)"/>
    <property type="match status" value="1"/>
</dbReference>
<evidence type="ECO:0000313" key="9">
    <source>
        <dbReference type="EMBL" id="KAK2601164.1"/>
    </source>
</evidence>
<protein>
    <recommendedName>
        <fullName evidence="8">Rhodopsin domain-containing protein</fullName>
    </recommendedName>
</protein>
<evidence type="ECO:0000313" key="10">
    <source>
        <dbReference type="Proteomes" id="UP001265746"/>
    </source>
</evidence>
<organism evidence="9 10">
    <name type="scientific">Phomopsis amygdali</name>
    <name type="common">Fusicoccum amygdali</name>
    <dbReference type="NCBI Taxonomy" id="1214568"/>
    <lineage>
        <taxon>Eukaryota</taxon>
        <taxon>Fungi</taxon>
        <taxon>Dikarya</taxon>
        <taxon>Ascomycota</taxon>
        <taxon>Pezizomycotina</taxon>
        <taxon>Sordariomycetes</taxon>
        <taxon>Sordariomycetidae</taxon>
        <taxon>Diaporthales</taxon>
        <taxon>Diaporthaceae</taxon>
        <taxon>Diaporthe</taxon>
    </lineage>
</organism>
<evidence type="ECO:0000256" key="1">
    <source>
        <dbReference type="ARBA" id="ARBA00004141"/>
    </source>
</evidence>
<keyword evidence="2 7" id="KW-0812">Transmembrane</keyword>